<organism evidence="1 2">
    <name type="scientific">Clonostachys rosea f. rosea IK726</name>
    <dbReference type="NCBI Taxonomy" id="1349383"/>
    <lineage>
        <taxon>Eukaryota</taxon>
        <taxon>Fungi</taxon>
        <taxon>Dikarya</taxon>
        <taxon>Ascomycota</taxon>
        <taxon>Pezizomycotina</taxon>
        <taxon>Sordariomycetes</taxon>
        <taxon>Hypocreomycetidae</taxon>
        <taxon>Hypocreales</taxon>
        <taxon>Bionectriaceae</taxon>
        <taxon>Clonostachys</taxon>
    </lineage>
</organism>
<dbReference type="EMBL" id="CADEHS020000514">
    <property type="protein sequence ID" value="CAG9952898.1"/>
    <property type="molecule type" value="Genomic_DNA"/>
</dbReference>
<sequence length="830" mass="90635">MSPEDEIFCKYVRGLIDSLIALRNPNIMVSIPEANRQEILSITSHMRTEAAVLLRATPSRLLEGDTNCQLLLEALTGEPNTSPTDGSDAKEDANSATVGPSSDISQTPPPPYTRAVSGAVQASRQTVPLSPARLASHTWDYEQDRHGFIQAMERFAQDSSFDGVFQVRGLPLDTLHDIQSTTRPRGPGSRTPRLQVVEWSKNIGVPGIRRCYVKQGVRRTLPDFCATSTTTDAAHVSRPSHEEAKKFLQGIADGDGSTEVPYYVGEPFSEALDGIVRCGATVQEAFGSTNVPGITEPYWYVGSHLSGSCMHTEDGGLRSVNVVFSGFKIWIVVPAGQRAKLEAALDSSLDSIASSGSAGRAGWRGADGEKCRQYIRHESIVVSPEWLEGNGIIYHLHRCGPGEAVATRPGEYHWVANYGACFALSVNFALPGDTIDLSRESMCPDDGLYPLIDTLGEHRTLASSISGSDDRSSAATSTEAPPPRHTRSRHPNSQGKEKVPSLSSCGGSSSRSKLPGLTGKRRPLPQAPVETRLSVRTRSGGTRSKIDNKDDGGSATLAPFDARQYLYHTMSTIEEWNCTGLNKIKLDPGHELSMENVDLLKVVCAFRHKANFEAVVEALAAHREDPNTKPNRLEVFDISNNRVSFLAKTSRTVIKVRALIALAERLLCCRISSVVAHWKKGSALKQIPVDCSRTFAQEGIELRKLNEYCLYASIYEKLSFNHGGLIYMLPLPHKVTGITERTFTKHIAPAEVASIFIELVRKLDFTTLCAIGKAIDKHLRDAAEDIHILVVGGNEISLQGMDKEETKEETKQKLVDFLYGLQGVDCGCSL</sequence>
<proteinExistence type="predicted"/>
<evidence type="ECO:0000313" key="1">
    <source>
        <dbReference type="EMBL" id="CAG9952898.1"/>
    </source>
</evidence>
<reference evidence="1" key="1">
    <citation type="submission" date="2020-04" db="EMBL/GenBank/DDBJ databases">
        <authorList>
            <person name="Broberg M."/>
        </authorList>
    </citation>
    <scope>NUCLEOTIDE SEQUENCE</scope>
</reference>
<evidence type="ECO:0000313" key="2">
    <source>
        <dbReference type="Proteomes" id="UP000836387"/>
    </source>
</evidence>
<keyword evidence="2" id="KW-1185">Reference proteome</keyword>
<protein>
    <submittedName>
        <fullName evidence="1">Uncharacterized protein</fullName>
    </submittedName>
</protein>
<comment type="caution">
    <text evidence="1">The sequence shown here is derived from an EMBL/GenBank/DDBJ whole genome shotgun (WGS) entry which is preliminary data.</text>
</comment>
<dbReference type="Proteomes" id="UP000836387">
    <property type="component" value="Unassembled WGS sequence"/>
</dbReference>
<accession>A0ACA9UID4</accession>
<reference evidence="1" key="2">
    <citation type="submission" date="2021-10" db="EMBL/GenBank/DDBJ databases">
        <authorList>
            <person name="Piombo E."/>
        </authorList>
    </citation>
    <scope>NUCLEOTIDE SEQUENCE</scope>
</reference>
<gene>
    <name evidence="1" type="ORF">CRV2_00019746</name>
</gene>
<name>A0ACA9UID4_BIOOC</name>